<reference evidence="2" key="2">
    <citation type="submission" date="2015-01" db="EMBL/GenBank/DDBJ databases">
        <title>Evolutionary Origins and Diversification of the Mycorrhizal Mutualists.</title>
        <authorList>
            <consortium name="DOE Joint Genome Institute"/>
            <consortium name="Mycorrhizal Genomics Consortium"/>
            <person name="Kohler A."/>
            <person name="Kuo A."/>
            <person name="Nagy L.G."/>
            <person name="Floudas D."/>
            <person name="Copeland A."/>
            <person name="Barry K.W."/>
            <person name="Cichocki N."/>
            <person name="Veneault-Fourrey C."/>
            <person name="LaButti K."/>
            <person name="Lindquist E.A."/>
            <person name="Lipzen A."/>
            <person name="Lundell T."/>
            <person name="Morin E."/>
            <person name="Murat C."/>
            <person name="Riley R."/>
            <person name="Ohm R."/>
            <person name="Sun H."/>
            <person name="Tunlid A."/>
            <person name="Henrissat B."/>
            <person name="Grigoriev I.V."/>
            <person name="Hibbett D.S."/>
            <person name="Martin F."/>
        </authorList>
    </citation>
    <scope>NUCLEOTIDE SEQUENCE [LARGE SCALE GENOMIC DNA]</scope>
    <source>
        <strain evidence="2">441</strain>
    </source>
</reference>
<dbReference type="Proteomes" id="UP000054018">
    <property type="component" value="Unassembled WGS sequence"/>
</dbReference>
<organism evidence="1 2">
    <name type="scientific">Pisolithus microcarpus 441</name>
    <dbReference type="NCBI Taxonomy" id="765257"/>
    <lineage>
        <taxon>Eukaryota</taxon>
        <taxon>Fungi</taxon>
        <taxon>Dikarya</taxon>
        <taxon>Basidiomycota</taxon>
        <taxon>Agaricomycotina</taxon>
        <taxon>Agaricomycetes</taxon>
        <taxon>Agaricomycetidae</taxon>
        <taxon>Boletales</taxon>
        <taxon>Sclerodermatineae</taxon>
        <taxon>Pisolithaceae</taxon>
        <taxon>Pisolithus</taxon>
    </lineage>
</organism>
<evidence type="ECO:0000313" key="1">
    <source>
        <dbReference type="EMBL" id="KIK10806.1"/>
    </source>
</evidence>
<protein>
    <submittedName>
        <fullName evidence="1">Uncharacterized protein</fullName>
    </submittedName>
</protein>
<keyword evidence="2" id="KW-1185">Reference proteome</keyword>
<proteinExistence type="predicted"/>
<sequence>MATSSMISLLVPFARENNYDYLPGIPTSIRPEASWFIPPSSMTSHPITLGQSVIRLEKSYVVVAVSPVKEAYGSFILVPCNVYLSILSLILPKL</sequence>
<gene>
    <name evidence="1" type="ORF">PISMIDRAFT_20085</name>
</gene>
<dbReference type="AlphaFoldDB" id="A0A0C9Y0R1"/>
<accession>A0A0C9Y0R1</accession>
<name>A0A0C9Y0R1_9AGAM</name>
<dbReference type="HOGENOM" id="CLU_156721_0_0_1"/>
<dbReference type="OrthoDB" id="2703214at2759"/>
<reference evidence="1 2" key="1">
    <citation type="submission" date="2014-04" db="EMBL/GenBank/DDBJ databases">
        <authorList>
            <consortium name="DOE Joint Genome Institute"/>
            <person name="Kuo A."/>
            <person name="Kohler A."/>
            <person name="Costa M.D."/>
            <person name="Nagy L.G."/>
            <person name="Floudas D."/>
            <person name="Copeland A."/>
            <person name="Barry K.W."/>
            <person name="Cichocki N."/>
            <person name="Veneault-Fourrey C."/>
            <person name="LaButti K."/>
            <person name="Lindquist E.A."/>
            <person name="Lipzen A."/>
            <person name="Lundell T."/>
            <person name="Morin E."/>
            <person name="Murat C."/>
            <person name="Sun H."/>
            <person name="Tunlid A."/>
            <person name="Henrissat B."/>
            <person name="Grigoriev I.V."/>
            <person name="Hibbett D.S."/>
            <person name="Martin F."/>
            <person name="Nordberg H.P."/>
            <person name="Cantor M.N."/>
            <person name="Hua S.X."/>
        </authorList>
    </citation>
    <scope>NUCLEOTIDE SEQUENCE [LARGE SCALE GENOMIC DNA]</scope>
    <source>
        <strain evidence="1 2">441</strain>
    </source>
</reference>
<evidence type="ECO:0000313" key="2">
    <source>
        <dbReference type="Proteomes" id="UP000054018"/>
    </source>
</evidence>
<dbReference type="EMBL" id="KN834422">
    <property type="protein sequence ID" value="KIK10806.1"/>
    <property type="molecule type" value="Genomic_DNA"/>
</dbReference>